<dbReference type="SUPFAM" id="SSF46785">
    <property type="entry name" value="Winged helix' DNA-binding domain"/>
    <property type="match status" value="1"/>
</dbReference>
<dbReference type="PANTHER" id="PTHR43537">
    <property type="entry name" value="TRANSCRIPTIONAL REGULATOR, GNTR FAMILY"/>
    <property type="match status" value="1"/>
</dbReference>
<sequence length="232" mass="26689">MEKFTKPHVLTKQSISGDLVELIKNQILEGDLNPGDRIVETKLAKDYGISQTPVREAIRQLSGEGIIIIVPNKGPMVRDFHMKDVFEIYSLRAVYEGLAIRIAVMKATDEDILSLQDFYEQMKVKVHDDSIPSLLQDSLHIHQTIIELSSHERLIAMYRTISFQIALVNRILGSASTKEKEIEQHLELIEALSKRDPDEAEKVMRSHIYRSYCEYADMKKGPDDEFDNRAWF</sequence>
<reference evidence="5 6" key="1">
    <citation type="submission" date="2024-09" db="EMBL/GenBank/DDBJ databases">
        <authorList>
            <person name="Sun Q."/>
            <person name="Mori K."/>
        </authorList>
    </citation>
    <scope>NUCLEOTIDE SEQUENCE [LARGE SCALE GENOMIC DNA]</scope>
    <source>
        <strain evidence="5 6">CCM 4839</strain>
    </source>
</reference>
<organism evidence="5 6">
    <name type="scientific">Paenibacillus mendelii</name>
    <dbReference type="NCBI Taxonomy" id="206163"/>
    <lineage>
        <taxon>Bacteria</taxon>
        <taxon>Bacillati</taxon>
        <taxon>Bacillota</taxon>
        <taxon>Bacilli</taxon>
        <taxon>Bacillales</taxon>
        <taxon>Paenibacillaceae</taxon>
        <taxon>Paenibacillus</taxon>
    </lineage>
</organism>
<evidence type="ECO:0000256" key="1">
    <source>
        <dbReference type="ARBA" id="ARBA00023015"/>
    </source>
</evidence>
<dbReference type="Proteomes" id="UP001589818">
    <property type="component" value="Unassembled WGS sequence"/>
</dbReference>
<keyword evidence="3" id="KW-0804">Transcription</keyword>
<dbReference type="Gene3D" id="1.20.120.530">
    <property type="entry name" value="GntR ligand-binding domain-like"/>
    <property type="match status" value="1"/>
</dbReference>
<dbReference type="SMART" id="SM00895">
    <property type="entry name" value="FCD"/>
    <property type="match status" value="1"/>
</dbReference>
<dbReference type="SMART" id="SM00345">
    <property type="entry name" value="HTH_GNTR"/>
    <property type="match status" value="1"/>
</dbReference>
<keyword evidence="6" id="KW-1185">Reference proteome</keyword>
<dbReference type="EMBL" id="JBHLVF010000017">
    <property type="protein sequence ID" value="MFC0392472.1"/>
    <property type="molecule type" value="Genomic_DNA"/>
</dbReference>
<dbReference type="InterPro" id="IPR008920">
    <property type="entry name" value="TF_FadR/GntR_C"/>
</dbReference>
<dbReference type="RefSeq" id="WP_204819553.1">
    <property type="nucleotide sequence ID" value="NZ_JANHOF010000003.1"/>
</dbReference>
<dbReference type="Gene3D" id="1.10.10.10">
    <property type="entry name" value="Winged helix-like DNA-binding domain superfamily/Winged helix DNA-binding domain"/>
    <property type="match status" value="1"/>
</dbReference>
<dbReference type="InterPro" id="IPR000485">
    <property type="entry name" value="AsnC-type_HTH_dom"/>
</dbReference>
<dbReference type="InterPro" id="IPR000524">
    <property type="entry name" value="Tscrpt_reg_HTH_GntR"/>
</dbReference>
<dbReference type="SUPFAM" id="SSF48008">
    <property type="entry name" value="GntR ligand-binding domain-like"/>
    <property type="match status" value="1"/>
</dbReference>
<feature type="domain" description="HTH gntR-type" evidence="4">
    <location>
        <begin position="13"/>
        <end position="80"/>
    </location>
</feature>
<accession>A0ABV6J9A5</accession>
<dbReference type="InterPro" id="IPR036388">
    <property type="entry name" value="WH-like_DNA-bd_sf"/>
</dbReference>
<dbReference type="PROSITE" id="PS50949">
    <property type="entry name" value="HTH_GNTR"/>
    <property type="match status" value="1"/>
</dbReference>
<evidence type="ECO:0000313" key="5">
    <source>
        <dbReference type="EMBL" id="MFC0392472.1"/>
    </source>
</evidence>
<dbReference type="Pfam" id="PF00392">
    <property type="entry name" value="GntR"/>
    <property type="match status" value="1"/>
</dbReference>
<dbReference type="Pfam" id="PF07729">
    <property type="entry name" value="FCD"/>
    <property type="match status" value="1"/>
</dbReference>
<keyword evidence="2" id="KW-0238">DNA-binding</keyword>
<evidence type="ECO:0000259" key="4">
    <source>
        <dbReference type="PROSITE" id="PS50949"/>
    </source>
</evidence>
<proteinExistence type="predicted"/>
<name>A0ABV6J9A5_9BACL</name>
<dbReference type="InterPro" id="IPR036390">
    <property type="entry name" value="WH_DNA-bd_sf"/>
</dbReference>
<protein>
    <submittedName>
        <fullName evidence="5">GntR family transcriptional regulator</fullName>
    </submittedName>
</protein>
<keyword evidence="1" id="KW-0805">Transcription regulation</keyword>
<dbReference type="InterPro" id="IPR011711">
    <property type="entry name" value="GntR_C"/>
</dbReference>
<dbReference type="CDD" id="cd07377">
    <property type="entry name" value="WHTH_GntR"/>
    <property type="match status" value="1"/>
</dbReference>
<evidence type="ECO:0000313" key="6">
    <source>
        <dbReference type="Proteomes" id="UP001589818"/>
    </source>
</evidence>
<evidence type="ECO:0000256" key="3">
    <source>
        <dbReference type="ARBA" id="ARBA00023163"/>
    </source>
</evidence>
<evidence type="ECO:0000256" key="2">
    <source>
        <dbReference type="ARBA" id="ARBA00023125"/>
    </source>
</evidence>
<dbReference type="PRINTS" id="PR00033">
    <property type="entry name" value="HTHASNC"/>
</dbReference>
<gene>
    <name evidence="5" type="ORF">ACFFJ8_13955</name>
</gene>
<dbReference type="PANTHER" id="PTHR43537:SF24">
    <property type="entry name" value="GLUCONATE OPERON TRANSCRIPTIONAL REPRESSOR"/>
    <property type="match status" value="1"/>
</dbReference>
<comment type="caution">
    <text evidence="5">The sequence shown here is derived from an EMBL/GenBank/DDBJ whole genome shotgun (WGS) entry which is preliminary data.</text>
</comment>